<dbReference type="OrthoDB" id="1915303at2759"/>
<dbReference type="Proteomes" id="UP000504604">
    <property type="component" value="Linkage group LG6"/>
</dbReference>
<dbReference type="FunCoup" id="A0A6I9TK37">
    <property type="interactions" value="614"/>
</dbReference>
<organism evidence="2 3">
    <name type="scientific">Sesamum indicum</name>
    <name type="common">Oriental sesame</name>
    <name type="synonym">Sesamum orientale</name>
    <dbReference type="NCBI Taxonomy" id="4182"/>
    <lineage>
        <taxon>Eukaryota</taxon>
        <taxon>Viridiplantae</taxon>
        <taxon>Streptophyta</taxon>
        <taxon>Embryophyta</taxon>
        <taxon>Tracheophyta</taxon>
        <taxon>Spermatophyta</taxon>
        <taxon>Magnoliopsida</taxon>
        <taxon>eudicotyledons</taxon>
        <taxon>Gunneridae</taxon>
        <taxon>Pentapetalae</taxon>
        <taxon>asterids</taxon>
        <taxon>lamiids</taxon>
        <taxon>Lamiales</taxon>
        <taxon>Pedaliaceae</taxon>
        <taxon>Sesamum</taxon>
    </lineage>
</organism>
<protein>
    <submittedName>
        <fullName evidence="3">Uncharacterized protein LOC105164312</fullName>
    </submittedName>
</protein>
<keyword evidence="2" id="KW-1185">Reference proteome</keyword>
<feature type="transmembrane region" description="Helical" evidence="1">
    <location>
        <begin position="372"/>
        <end position="389"/>
    </location>
</feature>
<name>A0A6I9TK37_SESIN</name>
<feature type="transmembrane region" description="Helical" evidence="1">
    <location>
        <begin position="272"/>
        <end position="298"/>
    </location>
</feature>
<dbReference type="AlphaFoldDB" id="A0A6I9TK37"/>
<evidence type="ECO:0000313" key="2">
    <source>
        <dbReference type="Proteomes" id="UP000504604"/>
    </source>
</evidence>
<proteinExistence type="predicted"/>
<dbReference type="InParanoid" id="A0A6I9TK37"/>
<dbReference type="RefSeq" id="XP_011081235.1">
    <property type="nucleotide sequence ID" value="XM_011082933.2"/>
</dbReference>
<keyword evidence="1" id="KW-0812">Transmembrane</keyword>
<feature type="transmembrane region" description="Helical" evidence="1">
    <location>
        <begin position="59"/>
        <end position="77"/>
    </location>
</feature>
<dbReference type="Gramene" id="SIN_1018452.t">
    <property type="protein sequence ID" value="SIN_1018452.t.cds1"/>
    <property type="gene ID" value="SIN_1018452"/>
</dbReference>
<keyword evidence="1" id="KW-0472">Membrane</keyword>
<reference evidence="3" key="2">
    <citation type="submission" date="2025-08" db="UniProtKB">
        <authorList>
            <consortium name="RefSeq"/>
        </authorList>
    </citation>
    <scope>IDENTIFICATION</scope>
</reference>
<feature type="transmembrane region" description="Helical" evidence="1">
    <location>
        <begin position="122"/>
        <end position="149"/>
    </location>
</feature>
<dbReference type="KEGG" id="sind:105164312"/>
<dbReference type="PANTHER" id="PTHR35307">
    <property type="entry name" value="PROTEIN, PUTATIVE-RELATED"/>
    <property type="match status" value="1"/>
</dbReference>
<sequence>MGSLGCTVNGTVNDSRFSEPMPWIGLYVVAASAACAIAMAFDAFHGFRYRKFWFPCKYFALNATTLTLIGVAVKLSVDLNTSMPRPQDQLAKLSSTTFICTAIGNSMPSLGTMETKELMMNVVALGILVVTVIVNVCIQLGTGVIYVFWIEHALIMFLMVVLFAILISSSLAIPVTKSYLDLKYNKKFVAAEKECRNNCNTSITRKLRDDLMRYWMMAHTCNPQFVTGRLATCIASGAFCLLSAMVLAEAILRSYLMPWCFTFCNGESDYKWSTTLILVTQSIAVGGGTIGPALRWFIAIKFMCPKRTKKSYKIGFSSVEKYWVQILSQLKDCPLDLRISGRHVRKLVHNAKNKALDLCILIQKAMVVLSKSVRLISIFFVSRLIIIYRCCKKLVDLVMCRNSIRNCNTESESNTNGKLDLRNYILHLEGEEELIDLMMEGDREATGHWNRMGRKEQPRYLIQLLEKLNPSRGFEGVQKFDSKQVLSLDFEEPPNSWALPVVTLTSIAVAISSTDFRPVKELIKCVNEGLKYIRVIENNLDIKRDLTNIRKAAQIVWAGVDLHYRWLDVELLEIAVQGRSLKDIISELSDIAKNKFMELRKNDVTFCLSYTPSKWPIKVLAANSMYRICQTLLLTTDNRSIDCSKVMFERLTAMIADVIGACLTNLQLAITLKCHQSTIEEREECVRHAIHLLGETEKILEILSCQQLMSSDPQKLACINEWRAVTREKDQQHCKSSPTSSDSDFSISSDLYLNIN</sequence>
<dbReference type="PANTHER" id="PTHR35307:SF3">
    <property type="entry name" value="DUF4220 DOMAIN-CONTAINING PROTEIN"/>
    <property type="match status" value="1"/>
</dbReference>
<dbReference type="GeneID" id="105164312"/>
<feature type="transmembrane region" description="Helical" evidence="1">
    <location>
        <begin position="230"/>
        <end position="252"/>
    </location>
</feature>
<feature type="transmembrane region" description="Helical" evidence="1">
    <location>
        <begin position="24"/>
        <end position="47"/>
    </location>
</feature>
<evidence type="ECO:0000256" key="1">
    <source>
        <dbReference type="SAM" id="Phobius"/>
    </source>
</evidence>
<keyword evidence="1" id="KW-1133">Transmembrane helix</keyword>
<accession>A0A6I9TK37</accession>
<gene>
    <name evidence="3" type="primary">LOC105164312</name>
</gene>
<reference evidence="3" key="1">
    <citation type="journal article" date="2012" name="BMC Genomics">
        <title>Development and validation of genic-SSR markers in sesame by RNA-seq.</title>
        <authorList>
            <person name="Zhang H."/>
            <person name="Wei L."/>
            <person name="Miao H."/>
            <person name="Zhang T."/>
            <person name="Wang C."/>
        </authorList>
    </citation>
    <scope>NUCLEOTIDE SEQUENCE</scope>
</reference>
<feature type="transmembrane region" description="Helical" evidence="1">
    <location>
        <begin position="155"/>
        <end position="176"/>
    </location>
</feature>
<evidence type="ECO:0000313" key="3">
    <source>
        <dbReference type="RefSeq" id="XP_011081235.1"/>
    </source>
</evidence>